<dbReference type="RefSeq" id="WP_344695863.1">
    <property type="nucleotide sequence ID" value="NZ_BAABBR010000001.1"/>
</dbReference>
<gene>
    <name evidence="1" type="ORF">GCM10022281_09300</name>
</gene>
<evidence type="ECO:0000313" key="1">
    <source>
        <dbReference type="EMBL" id="GAA4031822.1"/>
    </source>
</evidence>
<dbReference type="EMBL" id="BAABBR010000001">
    <property type="protein sequence ID" value="GAA4031822.1"/>
    <property type="molecule type" value="Genomic_DNA"/>
</dbReference>
<name>A0ABP7TVW1_9SPHN</name>
<reference evidence="2" key="1">
    <citation type="journal article" date="2019" name="Int. J. Syst. Evol. Microbiol.">
        <title>The Global Catalogue of Microorganisms (GCM) 10K type strain sequencing project: providing services to taxonomists for standard genome sequencing and annotation.</title>
        <authorList>
            <consortium name="The Broad Institute Genomics Platform"/>
            <consortium name="The Broad Institute Genome Sequencing Center for Infectious Disease"/>
            <person name="Wu L."/>
            <person name="Ma J."/>
        </authorList>
    </citation>
    <scope>NUCLEOTIDE SEQUENCE [LARGE SCALE GENOMIC DNA]</scope>
    <source>
        <strain evidence="2">JCM 17564</strain>
    </source>
</reference>
<comment type="caution">
    <text evidence="1">The sequence shown here is derived from an EMBL/GenBank/DDBJ whole genome shotgun (WGS) entry which is preliminary data.</text>
</comment>
<evidence type="ECO:0000313" key="2">
    <source>
        <dbReference type="Proteomes" id="UP001424459"/>
    </source>
</evidence>
<evidence type="ECO:0008006" key="3">
    <source>
        <dbReference type="Google" id="ProtNLM"/>
    </source>
</evidence>
<organism evidence="1 2">
    <name type="scientific">Sphingomonas rosea</name>
    <dbReference type="NCBI Taxonomy" id="335605"/>
    <lineage>
        <taxon>Bacteria</taxon>
        <taxon>Pseudomonadati</taxon>
        <taxon>Pseudomonadota</taxon>
        <taxon>Alphaproteobacteria</taxon>
        <taxon>Sphingomonadales</taxon>
        <taxon>Sphingomonadaceae</taxon>
        <taxon>Sphingomonas</taxon>
    </lineage>
</organism>
<proteinExistence type="predicted"/>
<sequence>MILLLAAAAALAQAAPLTVAEARASMVGRWEGKLEYRDYQADAWFGLPMKVDIRDAGDGVTQIRTADFDDGPRTGIVRITGVAMLAKDGVTETGASFRKGKDVSLDTARLALKPGPASATNWTLVAEQTATDDNRPARLRETTTRTGDTMVTLKEVDFIDDQGEAWLVRNRTTLKRM</sequence>
<dbReference type="Proteomes" id="UP001424459">
    <property type="component" value="Unassembled WGS sequence"/>
</dbReference>
<protein>
    <recommendedName>
        <fullName evidence="3">FABP family protein</fullName>
    </recommendedName>
</protein>
<accession>A0ABP7TVW1</accession>
<keyword evidence="2" id="KW-1185">Reference proteome</keyword>